<evidence type="ECO:0000313" key="1">
    <source>
        <dbReference type="EMBL" id="KXB36390.1"/>
    </source>
</evidence>
<dbReference type="Proteomes" id="UP000070422">
    <property type="component" value="Unassembled WGS sequence"/>
</dbReference>
<gene>
    <name evidence="1" type="ORF">HMPREF3187_00900</name>
</gene>
<organism evidence="1 2">
    <name type="scientific">Aerococcus christensenii</name>
    <dbReference type="NCBI Taxonomy" id="87541"/>
    <lineage>
        <taxon>Bacteria</taxon>
        <taxon>Bacillati</taxon>
        <taxon>Bacillota</taxon>
        <taxon>Bacilli</taxon>
        <taxon>Lactobacillales</taxon>
        <taxon>Aerococcaceae</taxon>
        <taxon>Aerococcus</taxon>
    </lineage>
</organism>
<name>A0A133XZR3_9LACT</name>
<proteinExistence type="predicted"/>
<dbReference type="EMBL" id="LSCQ01000043">
    <property type="protein sequence ID" value="KXB36390.1"/>
    <property type="molecule type" value="Genomic_DNA"/>
</dbReference>
<sequence length="51" mass="6558">MFFETIFIPTFYVFISKTFLFKDHIKKRNKFRDYLHFSTLYWIFLDEIYVF</sequence>
<reference evidence="1 2" key="1">
    <citation type="submission" date="2016-01" db="EMBL/GenBank/DDBJ databases">
        <authorList>
            <person name="Oliw E.H."/>
        </authorList>
    </citation>
    <scope>NUCLEOTIDE SEQUENCE [LARGE SCALE GENOMIC DNA]</scope>
    <source>
        <strain evidence="1 2">KA00635</strain>
    </source>
</reference>
<dbReference type="AlphaFoldDB" id="A0A133XZR3"/>
<comment type="caution">
    <text evidence="1">The sequence shown here is derived from an EMBL/GenBank/DDBJ whole genome shotgun (WGS) entry which is preliminary data.</text>
</comment>
<protein>
    <submittedName>
        <fullName evidence="1">Uncharacterized protein</fullName>
    </submittedName>
</protein>
<accession>A0A133XZR3</accession>
<evidence type="ECO:0000313" key="2">
    <source>
        <dbReference type="Proteomes" id="UP000070422"/>
    </source>
</evidence>